<protein>
    <submittedName>
        <fullName evidence="1">Uncharacterized protein</fullName>
    </submittedName>
</protein>
<name>A0A8J7IYG6_9RHOB</name>
<dbReference type="RefSeq" id="WP_228849301.1">
    <property type="nucleotide sequence ID" value="NZ_JADCKQ010000010.1"/>
</dbReference>
<dbReference type="EMBL" id="JADCKQ010000010">
    <property type="protein sequence ID" value="MBI1494539.1"/>
    <property type="molecule type" value="Genomic_DNA"/>
</dbReference>
<sequence>MTRSTTLIPVSPIGFIGEIPSVHVIENRLQMFLRTLRALKQDNRTNQMSQTLPWFRTPLVPKNLTADILVWISNLPHLI</sequence>
<keyword evidence="2" id="KW-1185">Reference proteome</keyword>
<evidence type="ECO:0000313" key="2">
    <source>
        <dbReference type="Proteomes" id="UP000640583"/>
    </source>
</evidence>
<reference evidence="1" key="1">
    <citation type="submission" date="2020-10" db="EMBL/GenBank/DDBJ databases">
        <title>Paenihalocynthiibacter styelae gen. nov., sp. nov., isolated from stalked sea squirt Styela clava.</title>
        <authorList>
            <person name="Kim Y.-O."/>
            <person name="Yoon J.-H."/>
        </authorList>
    </citation>
    <scope>NUCLEOTIDE SEQUENCE</scope>
    <source>
        <strain evidence="1">MYP1-1</strain>
    </source>
</reference>
<comment type="caution">
    <text evidence="1">The sequence shown here is derived from an EMBL/GenBank/DDBJ whole genome shotgun (WGS) entry which is preliminary data.</text>
</comment>
<proteinExistence type="predicted"/>
<dbReference type="AlphaFoldDB" id="A0A8J7IYG6"/>
<accession>A0A8J7IYG6</accession>
<organism evidence="1 2">
    <name type="scientific">Halocynthiibacter styelae</name>
    <dbReference type="NCBI Taxonomy" id="2761955"/>
    <lineage>
        <taxon>Bacteria</taxon>
        <taxon>Pseudomonadati</taxon>
        <taxon>Pseudomonadota</taxon>
        <taxon>Alphaproteobacteria</taxon>
        <taxon>Rhodobacterales</taxon>
        <taxon>Paracoccaceae</taxon>
        <taxon>Halocynthiibacter</taxon>
    </lineage>
</organism>
<dbReference type="Proteomes" id="UP000640583">
    <property type="component" value="Unassembled WGS sequence"/>
</dbReference>
<gene>
    <name evidence="1" type="ORF">H1D41_12905</name>
</gene>
<evidence type="ECO:0000313" key="1">
    <source>
        <dbReference type="EMBL" id="MBI1494539.1"/>
    </source>
</evidence>